<reference evidence="2" key="1">
    <citation type="submission" date="2014-11" db="EMBL/GenBank/DDBJ databases">
        <authorList>
            <person name="Amaro Gonzalez C."/>
        </authorList>
    </citation>
    <scope>NUCLEOTIDE SEQUENCE</scope>
</reference>
<sequence>MPQYTPDRSVQRESQAKIVRRATSMH</sequence>
<organism evidence="2">
    <name type="scientific">Anguilla anguilla</name>
    <name type="common">European freshwater eel</name>
    <name type="synonym">Muraena anguilla</name>
    <dbReference type="NCBI Taxonomy" id="7936"/>
    <lineage>
        <taxon>Eukaryota</taxon>
        <taxon>Metazoa</taxon>
        <taxon>Chordata</taxon>
        <taxon>Craniata</taxon>
        <taxon>Vertebrata</taxon>
        <taxon>Euteleostomi</taxon>
        <taxon>Actinopterygii</taxon>
        <taxon>Neopterygii</taxon>
        <taxon>Teleostei</taxon>
        <taxon>Anguilliformes</taxon>
        <taxon>Anguillidae</taxon>
        <taxon>Anguilla</taxon>
    </lineage>
</organism>
<protein>
    <submittedName>
        <fullName evidence="2">Uncharacterized protein</fullName>
    </submittedName>
</protein>
<evidence type="ECO:0000313" key="2">
    <source>
        <dbReference type="EMBL" id="JAG99670.1"/>
    </source>
</evidence>
<dbReference type="EMBL" id="GBXM01108906">
    <property type="protein sequence ID" value="JAG99670.1"/>
    <property type="molecule type" value="Transcribed_RNA"/>
</dbReference>
<name>A0A0E9P5D3_ANGAN</name>
<proteinExistence type="predicted"/>
<dbReference type="AlphaFoldDB" id="A0A0E9P5D3"/>
<evidence type="ECO:0000256" key="1">
    <source>
        <dbReference type="SAM" id="MobiDB-lite"/>
    </source>
</evidence>
<reference evidence="2" key="2">
    <citation type="journal article" date="2015" name="Fish Shellfish Immunol.">
        <title>Early steps in the European eel (Anguilla anguilla)-Vibrio vulnificus interaction in the gills: Role of the RtxA13 toxin.</title>
        <authorList>
            <person name="Callol A."/>
            <person name="Pajuelo D."/>
            <person name="Ebbesson L."/>
            <person name="Teles M."/>
            <person name="MacKenzie S."/>
            <person name="Amaro C."/>
        </authorList>
    </citation>
    <scope>NUCLEOTIDE SEQUENCE</scope>
</reference>
<feature type="region of interest" description="Disordered" evidence="1">
    <location>
        <begin position="1"/>
        <end position="26"/>
    </location>
</feature>
<accession>A0A0E9P5D3</accession>